<evidence type="ECO:0000313" key="2">
    <source>
        <dbReference type="Proteomes" id="UP000541444"/>
    </source>
</evidence>
<feature type="non-terminal residue" evidence="1">
    <location>
        <position position="56"/>
    </location>
</feature>
<dbReference type="Proteomes" id="UP000541444">
    <property type="component" value="Unassembled WGS sequence"/>
</dbReference>
<gene>
    <name evidence="1" type="ORF">GIB67_013146</name>
</gene>
<protein>
    <submittedName>
        <fullName evidence="1">Uncharacterized protein</fullName>
    </submittedName>
</protein>
<name>A0A7J7LPM8_9MAGN</name>
<accession>A0A7J7LPM8</accession>
<comment type="caution">
    <text evidence="1">The sequence shown here is derived from an EMBL/GenBank/DDBJ whole genome shotgun (WGS) entry which is preliminary data.</text>
</comment>
<dbReference type="EMBL" id="JACGCM010002122">
    <property type="protein sequence ID" value="KAF6144502.1"/>
    <property type="molecule type" value="Genomic_DNA"/>
</dbReference>
<sequence>SLTSASSFGFYSISSDFSQQFSSFEFQIEELNLILIQGNLQFRLRNSLRNWDSLSV</sequence>
<reference evidence="1 2" key="1">
    <citation type="journal article" date="2020" name="IScience">
        <title>Genome Sequencing of the Endangered Kingdonia uniflora (Circaeasteraceae, Ranunculales) Reveals Potential Mechanisms of Evolutionary Specialization.</title>
        <authorList>
            <person name="Sun Y."/>
            <person name="Deng T."/>
            <person name="Zhang A."/>
            <person name="Moore M.J."/>
            <person name="Landis J.B."/>
            <person name="Lin N."/>
            <person name="Zhang H."/>
            <person name="Zhang X."/>
            <person name="Huang J."/>
            <person name="Zhang X."/>
            <person name="Sun H."/>
            <person name="Wang H."/>
        </authorList>
    </citation>
    <scope>NUCLEOTIDE SEQUENCE [LARGE SCALE GENOMIC DNA]</scope>
    <source>
        <strain evidence="1">TB1705</strain>
        <tissue evidence="1">Leaf</tissue>
    </source>
</reference>
<proteinExistence type="predicted"/>
<dbReference type="AlphaFoldDB" id="A0A7J7LPM8"/>
<keyword evidence="2" id="KW-1185">Reference proteome</keyword>
<organism evidence="1 2">
    <name type="scientific">Kingdonia uniflora</name>
    <dbReference type="NCBI Taxonomy" id="39325"/>
    <lineage>
        <taxon>Eukaryota</taxon>
        <taxon>Viridiplantae</taxon>
        <taxon>Streptophyta</taxon>
        <taxon>Embryophyta</taxon>
        <taxon>Tracheophyta</taxon>
        <taxon>Spermatophyta</taxon>
        <taxon>Magnoliopsida</taxon>
        <taxon>Ranunculales</taxon>
        <taxon>Circaeasteraceae</taxon>
        <taxon>Kingdonia</taxon>
    </lineage>
</organism>
<evidence type="ECO:0000313" key="1">
    <source>
        <dbReference type="EMBL" id="KAF6144502.1"/>
    </source>
</evidence>